<dbReference type="Gene3D" id="1.10.3210.50">
    <property type="match status" value="1"/>
</dbReference>
<dbReference type="AlphaFoldDB" id="A0A1I5AKS1"/>
<dbReference type="STRING" id="1367852.SAMN05216516_11255"/>
<evidence type="ECO:0000313" key="2">
    <source>
        <dbReference type="Proteomes" id="UP000242222"/>
    </source>
</evidence>
<dbReference type="SUPFAM" id="SSF109604">
    <property type="entry name" value="HD-domain/PDEase-like"/>
    <property type="match status" value="1"/>
</dbReference>
<name>A0A1I5AKS1_9GAMM</name>
<gene>
    <name evidence="1" type="ORF">SAMN05216516_11255</name>
</gene>
<proteinExistence type="predicted"/>
<reference evidence="2" key="1">
    <citation type="submission" date="2016-10" db="EMBL/GenBank/DDBJ databases">
        <authorList>
            <person name="Varghese N."/>
            <person name="Submissions S."/>
        </authorList>
    </citation>
    <scope>NUCLEOTIDE SEQUENCE [LARGE SCALE GENOMIC DNA]</scope>
    <source>
        <strain evidence="2">N6PO6</strain>
    </source>
</reference>
<keyword evidence="2" id="KW-1185">Reference proteome</keyword>
<accession>A0A1I5AKS1</accession>
<protein>
    <submittedName>
        <fullName evidence="1">Uncharacterized protein</fullName>
    </submittedName>
</protein>
<evidence type="ECO:0000313" key="1">
    <source>
        <dbReference type="EMBL" id="SFN63008.1"/>
    </source>
</evidence>
<sequence length="46" mass="5853">MSWIGWQQRFETWFKVCGQKEDYAHDIDHLRRVWQTVRRIMQIYLP</sequence>
<dbReference type="Proteomes" id="UP000242222">
    <property type="component" value="Unassembled WGS sequence"/>
</dbReference>
<dbReference type="EMBL" id="FOVC01000012">
    <property type="protein sequence ID" value="SFN63008.1"/>
    <property type="molecule type" value="Genomic_DNA"/>
</dbReference>
<organism evidence="1 2">
    <name type="scientific">Izhakiella capsodis</name>
    <dbReference type="NCBI Taxonomy" id="1367852"/>
    <lineage>
        <taxon>Bacteria</taxon>
        <taxon>Pseudomonadati</taxon>
        <taxon>Pseudomonadota</taxon>
        <taxon>Gammaproteobacteria</taxon>
        <taxon>Enterobacterales</taxon>
        <taxon>Erwiniaceae</taxon>
        <taxon>Izhakiella</taxon>
    </lineage>
</organism>